<keyword evidence="7 8" id="KW-0067">ATP-binding</keyword>
<dbReference type="Proteomes" id="UP000727407">
    <property type="component" value="Unassembled WGS sequence"/>
</dbReference>
<keyword evidence="9" id="KW-0175">Coiled coil</keyword>
<evidence type="ECO:0000256" key="1">
    <source>
        <dbReference type="ARBA" id="ARBA00004496"/>
    </source>
</evidence>
<dbReference type="InterPro" id="IPR000719">
    <property type="entry name" value="Prot_kinase_dom"/>
</dbReference>
<dbReference type="Pfam" id="PF18394">
    <property type="entry name" value="TBK1_CCD1"/>
    <property type="match status" value="1"/>
</dbReference>
<dbReference type="GO" id="GO:0006950">
    <property type="term" value="P:response to stress"/>
    <property type="evidence" value="ECO:0007669"/>
    <property type="project" value="UniProtKB-ARBA"/>
</dbReference>
<evidence type="ECO:0000256" key="9">
    <source>
        <dbReference type="SAM" id="Coils"/>
    </source>
</evidence>
<gene>
    <name evidence="11" type="primary">ikbke</name>
    <name evidence="11" type="ORF">DAT39_010812</name>
</gene>
<dbReference type="PROSITE" id="PS00107">
    <property type="entry name" value="PROTEIN_KINASE_ATP"/>
    <property type="match status" value="1"/>
</dbReference>
<dbReference type="FunFam" id="1.10.510.10:FF:000100">
    <property type="entry name" value="inhibitor of nuclear factor kappa-B kinase subunit epsilon"/>
    <property type="match status" value="1"/>
</dbReference>
<dbReference type="InterPro" id="IPR041309">
    <property type="entry name" value="TBK1_CC1"/>
</dbReference>
<dbReference type="PANTHER" id="PTHR22969:SF10">
    <property type="entry name" value="INHIBITOR OF NUCLEAR FACTOR KAPPA-B KINASE SUBUNIT EPSILON"/>
    <property type="match status" value="1"/>
</dbReference>
<proteinExistence type="predicted"/>
<dbReference type="EMBL" id="QNUK01000166">
    <property type="protein sequence ID" value="KAF5899467.1"/>
    <property type="molecule type" value="Genomic_DNA"/>
</dbReference>
<dbReference type="PANTHER" id="PTHR22969">
    <property type="entry name" value="IKB KINASE"/>
    <property type="match status" value="1"/>
</dbReference>
<name>A0A8J4UMY5_CLAMG</name>
<dbReference type="GO" id="GO:0045089">
    <property type="term" value="P:positive regulation of innate immune response"/>
    <property type="evidence" value="ECO:0007669"/>
    <property type="project" value="UniProtKB-ARBA"/>
</dbReference>
<dbReference type="InterPro" id="IPR017441">
    <property type="entry name" value="Protein_kinase_ATP_BS"/>
</dbReference>
<keyword evidence="5 8" id="KW-0547">Nucleotide-binding</keyword>
<dbReference type="InterPro" id="IPR041087">
    <property type="entry name" value="TBK1_ULD"/>
</dbReference>
<dbReference type="GO" id="GO:0009967">
    <property type="term" value="P:positive regulation of signal transduction"/>
    <property type="evidence" value="ECO:0007669"/>
    <property type="project" value="UniProtKB-ARBA"/>
</dbReference>
<keyword evidence="4" id="KW-0808">Transferase</keyword>
<dbReference type="Gene3D" id="1.10.510.10">
    <property type="entry name" value="Transferase(Phosphotransferase) domain 1"/>
    <property type="match status" value="1"/>
</dbReference>
<feature type="coiled-coil region" evidence="9">
    <location>
        <begin position="671"/>
        <end position="698"/>
    </location>
</feature>
<dbReference type="Gene3D" id="3.10.20.90">
    <property type="entry name" value="Phosphatidylinositol 3-kinase Catalytic Subunit, Chain A, domain 1"/>
    <property type="match status" value="1"/>
</dbReference>
<dbReference type="GO" id="GO:0005524">
    <property type="term" value="F:ATP binding"/>
    <property type="evidence" value="ECO:0007669"/>
    <property type="project" value="UniProtKB-UniRule"/>
</dbReference>
<evidence type="ECO:0000256" key="2">
    <source>
        <dbReference type="ARBA" id="ARBA00022490"/>
    </source>
</evidence>
<evidence type="ECO:0000256" key="7">
    <source>
        <dbReference type="ARBA" id="ARBA00022840"/>
    </source>
</evidence>
<accession>A0A8J4UMY5</accession>
<evidence type="ECO:0000313" key="12">
    <source>
        <dbReference type="Proteomes" id="UP000727407"/>
    </source>
</evidence>
<evidence type="ECO:0000259" key="10">
    <source>
        <dbReference type="PROSITE" id="PS50011"/>
    </source>
</evidence>
<reference evidence="11" key="1">
    <citation type="submission" date="2020-07" db="EMBL/GenBank/DDBJ databases">
        <title>Clarias magur genome sequencing, assembly and annotation.</title>
        <authorList>
            <person name="Kushwaha B."/>
            <person name="Kumar R."/>
            <person name="Das P."/>
            <person name="Joshi C.G."/>
            <person name="Kumar D."/>
            <person name="Nagpure N.S."/>
            <person name="Pandey M."/>
            <person name="Agarwal S."/>
            <person name="Srivastava S."/>
            <person name="Singh M."/>
            <person name="Sahoo L."/>
            <person name="Jayasankar P."/>
            <person name="Meher P.K."/>
            <person name="Koringa P.G."/>
            <person name="Iquebal M.A."/>
            <person name="Das S.P."/>
            <person name="Bit A."/>
            <person name="Patnaik S."/>
            <person name="Patel N."/>
            <person name="Shah T.M."/>
            <person name="Hinsu A."/>
            <person name="Jena J.K."/>
        </authorList>
    </citation>
    <scope>NUCLEOTIDE SEQUENCE</scope>
    <source>
        <strain evidence="11">CIFAMagur01</strain>
        <tissue evidence="11">Testis</tissue>
    </source>
</reference>
<keyword evidence="6 11" id="KW-0418">Kinase</keyword>
<dbReference type="FunFam" id="3.10.20.90:FF:000112">
    <property type="entry name" value="TANK binding kinase TBK1"/>
    <property type="match status" value="1"/>
</dbReference>
<dbReference type="AlphaFoldDB" id="A0A8J4UMY5"/>
<evidence type="ECO:0000256" key="6">
    <source>
        <dbReference type="ARBA" id="ARBA00022777"/>
    </source>
</evidence>
<evidence type="ECO:0000256" key="4">
    <source>
        <dbReference type="ARBA" id="ARBA00022679"/>
    </source>
</evidence>
<dbReference type="GO" id="GO:0010628">
    <property type="term" value="P:positive regulation of gene expression"/>
    <property type="evidence" value="ECO:0007669"/>
    <property type="project" value="UniProtKB-ARBA"/>
</dbReference>
<feature type="domain" description="Protein kinase" evidence="10">
    <location>
        <begin position="10"/>
        <end position="317"/>
    </location>
</feature>
<dbReference type="GO" id="GO:0005737">
    <property type="term" value="C:cytoplasm"/>
    <property type="evidence" value="ECO:0007669"/>
    <property type="project" value="UniProtKB-SubCell"/>
</dbReference>
<sequence>MTASTENHLWSTEDILGQGATASVYKARTKKTSEVVAVKVFNMASYSRPYEVQMREFEMLRKLDHVNIVTLFAMEELQSNPKQKVLVMEYCSGGSLLNLLEEPENAFGLPESEFMIVLHCVVHGMNHLRENGVVHRDIKPGNIMRQVGEDGCSVYKLTDFGAARDLEDDEKFVSIYGTEEYLHPDMYERAVLRKPQQKTYGVTVDLWSIGVTFYHVASGSLPFSPFGGPRKNKQTMHKITTEKPEGAIAGVQKIDNGPIEWSYHLPHCCQLSRGLKKHLVPVLANILEANQEKCWGFDQFFIATMDILQRVKVHVFSLQQATALTIYIHFYHTVSVFFDEVQDQTGIGAEMQQYLFQGHPLILESSMKVINLPPTTAKRPIFLLSRKAEKIAALPPREPEIPSLPSRFDVVADHTFSKTLVMMIHQFLRTTRLLYQHRDLILQGFYSHIECVRVECNTAAHNIAMVNMKLLSCLNTGETLDALSQVQLDVPLVTSNDMQKLRLIHKQLPVYISGIREIQNKLQHVHVEIAEHSKTLSLDKCIQMMEVLLEKIVAVHRQYRKDRQIGKLNYNDEQIHKFEKINLSAHIKKVKALFRDSCLQRYQEVLAAVVMWSSSLFDIQSKLEHFSGFCIQLIREMQMCEGQQAKILDTALVIAFQRLAGAEVKDGMKNRDNMILRMKRLKDEMEKLAGELQNNNSIIE</sequence>
<dbReference type="FunFam" id="3.30.200.20:FF:000106">
    <property type="entry name" value="serine/threonine-protein kinase TBK1 isoform X1"/>
    <property type="match status" value="1"/>
</dbReference>
<dbReference type="SUPFAM" id="SSF56112">
    <property type="entry name" value="Protein kinase-like (PK-like)"/>
    <property type="match status" value="1"/>
</dbReference>
<dbReference type="Pfam" id="PF00069">
    <property type="entry name" value="Pkinase"/>
    <property type="match status" value="1"/>
</dbReference>
<evidence type="ECO:0000313" key="11">
    <source>
        <dbReference type="EMBL" id="KAF5899467.1"/>
    </source>
</evidence>
<keyword evidence="3" id="KW-0723">Serine/threonine-protein kinase</keyword>
<evidence type="ECO:0000256" key="3">
    <source>
        <dbReference type="ARBA" id="ARBA00022527"/>
    </source>
</evidence>
<dbReference type="OrthoDB" id="10013850at2759"/>
<dbReference type="PROSITE" id="PS50011">
    <property type="entry name" value="PROTEIN_KINASE_DOM"/>
    <property type="match status" value="1"/>
</dbReference>
<dbReference type="SMART" id="SM00220">
    <property type="entry name" value="S_TKc"/>
    <property type="match status" value="1"/>
</dbReference>
<comment type="subcellular location">
    <subcellularLocation>
        <location evidence="1">Cytoplasm</location>
    </subcellularLocation>
</comment>
<organism evidence="11 12">
    <name type="scientific">Clarias magur</name>
    <name type="common">Asian catfish</name>
    <name type="synonym">Macropteronotus magur</name>
    <dbReference type="NCBI Taxonomy" id="1594786"/>
    <lineage>
        <taxon>Eukaryota</taxon>
        <taxon>Metazoa</taxon>
        <taxon>Chordata</taxon>
        <taxon>Craniata</taxon>
        <taxon>Vertebrata</taxon>
        <taxon>Euteleostomi</taxon>
        <taxon>Actinopterygii</taxon>
        <taxon>Neopterygii</taxon>
        <taxon>Teleostei</taxon>
        <taxon>Ostariophysi</taxon>
        <taxon>Siluriformes</taxon>
        <taxon>Clariidae</taxon>
        <taxon>Clarias</taxon>
    </lineage>
</organism>
<dbReference type="InterPro" id="IPR051180">
    <property type="entry name" value="IKK"/>
</dbReference>
<evidence type="ECO:0000256" key="8">
    <source>
        <dbReference type="PROSITE-ProRule" id="PRU10141"/>
    </source>
</evidence>
<dbReference type="Gene3D" id="1.20.1270.420">
    <property type="match status" value="1"/>
</dbReference>
<dbReference type="Gene3D" id="3.30.200.20">
    <property type="entry name" value="Phosphorylase Kinase, domain 1"/>
    <property type="match status" value="1"/>
</dbReference>
<dbReference type="GO" id="GO:0004674">
    <property type="term" value="F:protein serine/threonine kinase activity"/>
    <property type="evidence" value="ECO:0007669"/>
    <property type="project" value="UniProtKB-KW"/>
</dbReference>
<dbReference type="InterPro" id="IPR011009">
    <property type="entry name" value="Kinase-like_dom_sf"/>
</dbReference>
<evidence type="ECO:0000256" key="5">
    <source>
        <dbReference type="ARBA" id="ARBA00022741"/>
    </source>
</evidence>
<comment type="caution">
    <text evidence="11">The sequence shown here is derived from an EMBL/GenBank/DDBJ whole genome shotgun (WGS) entry which is preliminary data.</text>
</comment>
<keyword evidence="2" id="KW-0963">Cytoplasm</keyword>
<protein>
    <submittedName>
        <fullName evidence="11">Inhibitor of nuclear factor kappa-B kinase subunit epsilon</fullName>
    </submittedName>
</protein>
<feature type="non-terminal residue" evidence="11">
    <location>
        <position position="1"/>
    </location>
</feature>
<dbReference type="Pfam" id="PF18396">
    <property type="entry name" value="TBK1_ULD"/>
    <property type="match status" value="1"/>
</dbReference>
<feature type="binding site" evidence="8">
    <location>
        <position position="39"/>
    </location>
    <ligand>
        <name>ATP</name>
        <dbReference type="ChEBI" id="CHEBI:30616"/>
    </ligand>
</feature>
<keyword evidence="12" id="KW-1185">Reference proteome</keyword>